<organism evidence="1 2">
    <name type="scientific">Streptomyces rimosus subsp. rimosus</name>
    <dbReference type="NCBI Taxonomy" id="132474"/>
    <lineage>
        <taxon>Bacteria</taxon>
        <taxon>Bacillati</taxon>
        <taxon>Actinomycetota</taxon>
        <taxon>Actinomycetes</taxon>
        <taxon>Kitasatosporales</taxon>
        <taxon>Streptomycetaceae</taxon>
        <taxon>Streptomyces</taxon>
    </lineage>
</organism>
<dbReference type="RefSeq" id="WP_003986397.1">
    <property type="nucleotide sequence ID" value="NZ_CP043497.1"/>
</dbReference>
<evidence type="ECO:0008006" key="3">
    <source>
        <dbReference type="Google" id="ProtNLM"/>
    </source>
</evidence>
<proteinExistence type="predicted"/>
<protein>
    <recommendedName>
        <fullName evidence="3">DUF2797 domain-containing protein</fullName>
    </recommendedName>
</protein>
<dbReference type="Proteomes" id="UP000829494">
    <property type="component" value="Chromosome"/>
</dbReference>
<dbReference type="InterPro" id="IPR021246">
    <property type="entry name" value="DUF2797"/>
</dbReference>
<keyword evidence="2" id="KW-1185">Reference proteome</keyword>
<reference evidence="1 2" key="1">
    <citation type="submission" date="2022-03" db="EMBL/GenBank/DDBJ databases">
        <title>Complete genome of Streptomyces rimosus ssp. rimosus R7 (=ATCC 10970).</title>
        <authorList>
            <person name="Beganovic S."/>
            <person name="Ruckert C."/>
            <person name="Busche T."/>
            <person name="Kalinowski J."/>
            <person name="Wittmann C."/>
        </authorList>
    </citation>
    <scope>NUCLEOTIDE SEQUENCE [LARGE SCALE GENOMIC DNA]</scope>
    <source>
        <strain evidence="1 2">R7</strain>
    </source>
</reference>
<evidence type="ECO:0000313" key="1">
    <source>
        <dbReference type="EMBL" id="UNZ04188.1"/>
    </source>
</evidence>
<gene>
    <name evidence="1" type="ORF">SRIMR7_18680</name>
</gene>
<dbReference type="Pfam" id="PF10977">
    <property type="entry name" value="DUF2797"/>
    <property type="match status" value="1"/>
</dbReference>
<sequence length="307" mass="31779">MSEPGGWWCTGPSWAGTEPGLGWYSPGRGERRRSALPVGKALAFALTGERRCLGVRRGARWTSCPYAAVIDAGVARDQCADCARLDRSRSVAADTMADDPRTYGVYLAYFGPGLLKVGITAAERGAARLVEQGAITYAWLGHGPLMAARRAEALLGSALDVRDRFGKAEKRAARAALPPVPERVAALAGLHEAARGLAGWPEALEPAAFAWTDHTEAFGLERIPGAGVGECTGPAAGDEIVGDVVAGVGADLYVRGVVAPGEGAAEVFAVDTRLLAGWVLRGATGGVTTAVVRAPKGGTEDAQGSLF</sequence>
<name>A0ABY3Z1Q3_STRRM</name>
<evidence type="ECO:0000313" key="2">
    <source>
        <dbReference type="Proteomes" id="UP000829494"/>
    </source>
</evidence>
<dbReference type="GeneID" id="66856706"/>
<accession>A0ABY3Z1Q3</accession>
<dbReference type="EMBL" id="CP094298">
    <property type="protein sequence ID" value="UNZ04188.1"/>
    <property type="molecule type" value="Genomic_DNA"/>
</dbReference>